<dbReference type="Proteomes" id="UP000007177">
    <property type="component" value="Chromosome"/>
</dbReference>
<reference evidence="2" key="1">
    <citation type="submission" date="2011-07" db="EMBL/GenBank/DDBJ databases">
        <title>Complete genome sequence of Acetobacterium woodii.</title>
        <authorList>
            <person name="Poehlein A."/>
            <person name="Schmidt S."/>
            <person name="Kaster A.-K."/>
            <person name="Goenrich M."/>
            <person name="Vollmers J."/>
            <person name="Thuermer A."/>
            <person name="Gottschalk G."/>
            <person name="Thauer R.K."/>
            <person name="Daniel R."/>
            <person name="Mueller V."/>
        </authorList>
    </citation>
    <scope>NUCLEOTIDE SEQUENCE [LARGE SCALE GENOMIC DNA]</scope>
    <source>
        <strain evidence="2">ATCC 29683 / DSM 1030 / JCM 2381 / KCTC 1655 / WB1</strain>
    </source>
</reference>
<evidence type="ECO:0000313" key="1">
    <source>
        <dbReference type="EMBL" id="AFA47759.1"/>
    </source>
</evidence>
<dbReference type="PANTHER" id="PTHR35276:SF1">
    <property type="entry name" value="TRNA (MNM(5)S(2)U34)-METHYLTRANSFERASE, CHLOROPLASTIC"/>
    <property type="match status" value="1"/>
</dbReference>
<dbReference type="eggNOG" id="COG0275">
    <property type="taxonomic scope" value="Bacteria"/>
</dbReference>
<organism evidence="1 2">
    <name type="scientific">Acetobacterium woodii (strain ATCC 29683 / DSM 1030 / JCM 2381 / KCTC 1655 / WB1)</name>
    <dbReference type="NCBI Taxonomy" id="931626"/>
    <lineage>
        <taxon>Bacteria</taxon>
        <taxon>Bacillati</taxon>
        <taxon>Bacillota</taxon>
        <taxon>Clostridia</taxon>
        <taxon>Eubacteriales</taxon>
        <taxon>Eubacteriaceae</taxon>
        <taxon>Acetobacterium</taxon>
    </lineage>
</organism>
<evidence type="ECO:0000313" key="2">
    <source>
        <dbReference type="Proteomes" id="UP000007177"/>
    </source>
</evidence>
<dbReference type="STRING" id="931626.Awo_c09710"/>
<dbReference type="SUPFAM" id="SSF53335">
    <property type="entry name" value="S-adenosyl-L-methionine-dependent methyltransferases"/>
    <property type="match status" value="1"/>
</dbReference>
<dbReference type="EC" id="2.1.1.-" evidence="1"/>
<dbReference type="HOGENOM" id="CLU_079190_1_0_9"/>
<reference evidence="1 2" key="2">
    <citation type="journal article" date="2012" name="PLoS ONE">
        <title>An ancient pathway combining carbon dioxide fixation with the generation and utilization of a sodium ion gradient for ATP synthesis.</title>
        <authorList>
            <person name="Poehlein A."/>
            <person name="Schmidt S."/>
            <person name="Kaster A.K."/>
            <person name="Goenrich M."/>
            <person name="Vollmers J."/>
            <person name="Thurmer A."/>
            <person name="Bertsch J."/>
            <person name="Schuchmann K."/>
            <person name="Voigt B."/>
            <person name="Hecker M."/>
            <person name="Daniel R."/>
            <person name="Thauer R.K."/>
            <person name="Gottschalk G."/>
            <person name="Muller V."/>
        </authorList>
    </citation>
    <scope>NUCLEOTIDE SEQUENCE [LARGE SCALE GENOMIC DNA]</scope>
    <source>
        <strain evidence="2">ATCC 29683 / DSM 1030 / JCM 2381 / KCTC 1655 / WB1</strain>
    </source>
</reference>
<dbReference type="InterPro" id="IPR010719">
    <property type="entry name" value="MnmM_MeTrfase"/>
</dbReference>
<protein>
    <submittedName>
        <fullName evidence="1">S-adenosyl-L-methionine-dependent methyltransferase MraW2</fullName>
        <ecNumber evidence="1">2.1.1.-</ecNumber>
    </submittedName>
</protein>
<dbReference type="KEGG" id="awo:Awo_c09710"/>
<dbReference type="Pfam" id="PF06962">
    <property type="entry name" value="rRNA_methylase"/>
    <property type="match status" value="1"/>
</dbReference>
<dbReference type="AlphaFoldDB" id="H6LCH7"/>
<dbReference type="OrthoDB" id="9792989at2"/>
<gene>
    <name evidence="1" type="primary">mraW2</name>
    <name evidence="1" type="ordered locus">Awo_c09710</name>
</gene>
<dbReference type="Gene3D" id="3.40.50.150">
    <property type="entry name" value="Vaccinia Virus protein VP39"/>
    <property type="match status" value="1"/>
</dbReference>
<name>H6LCH7_ACEWD</name>
<keyword evidence="2" id="KW-1185">Reference proteome</keyword>
<dbReference type="GO" id="GO:0032259">
    <property type="term" value="P:methylation"/>
    <property type="evidence" value="ECO:0007669"/>
    <property type="project" value="UniProtKB-KW"/>
</dbReference>
<dbReference type="InterPro" id="IPR029063">
    <property type="entry name" value="SAM-dependent_MTases_sf"/>
</dbReference>
<dbReference type="GO" id="GO:0008168">
    <property type="term" value="F:methyltransferase activity"/>
    <property type="evidence" value="ECO:0007669"/>
    <property type="project" value="UniProtKB-KW"/>
</dbReference>
<dbReference type="EMBL" id="CP002987">
    <property type="protein sequence ID" value="AFA47759.1"/>
    <property type="molecule type" value="Genomic_DNA"/>
</dbReference>
<sequence>MIFRGNFLNHVQVAVTNRLLRVTQLAWDFLRPVINPGDIVVDATAGTGQDSLFLLQCVGSTGRVFSFDVQAAAIQQTKKMIEDSGCSGKITFVQKSHALIVEVLKQENIQLCTVKAVMFNLGYFPGGDQKLVTNVETTLKALSGALALLAPGGMITVCLYSGHPGGLAESEAVIKWAETLEKPFMAHHFRTLNRKLPPTLVLIQRTR</sequence>
<proteinExistence type="predicted"/>
<keyword evidence="1" id="KW-0489">Methyltransferase</keyword>
<dbReference type="PANTHER" id="PTHR35276">
    <property type="entry name" value="S-ADENOSYL-L-METHIONINE-DEPENDENT METHYLTRANSFERASES SUPERFAMILY PROTEIN"/>
    <property type="match status" value="1"/>
</dbReference>
<accession>H6LCH7</accession>
<keyword evidence="1" id="KW-0808">Transferase</keyword>